<sequence length="198" mass="21392">MNDNEFETQLDRVRRAAEVVNTLSKKLQATAFQILFSDVSVDSVEAASSTATPQETQAPAERATTNDDAKTNGAGVTRKARRNGSKNPKAAPQDRELELFPEGKTSFTAFATEKAPKNHDEKYTVAVWWLLRVLEAPAATVPQVVSCYMAAGWALPSDVANAASQARKAGYLSNAKADDLKLGSLGINLVNNQLPRTK</sequence>
<dbReference type="Proteomes" id="UP001501079">
    <property type="component" value="Unassembled WGS sequence"/>
</dbReference>
<keyword evidence="3" id="KW-1185">Reference proteome</keyword>
<accession>A0ABP7ZYY8</accession>
<gene>
    <name evidence="2" type="ORF">GCM10022287_16970</name>
</gene>
<dbReference type="EMBL" id="BAABBW010000002">
    <property type="protein sequence ID" value="GAA4173888.1"/>
    <property type="molecule type" value="Genomic_DNA"/>
</dbReference>
<proteinExistence type="predicted"/>
<reference evidence="3" key="1">
    <citation type="journal article" date="2019" name="Int. J. Syst. Evol. Microbiol.">
        <title>The Global Catalogue of Microorganisms (GCM) 10K type strain sequencing project: providing services to taxonomists for standard genome sequencing and annotation.</title>
        <authorList>
            <consortium name="The Broad Institute Genomics Platform"/>
            <consortium name="The Broad Institute Genome Sequencing Center for Infectious Disease"/>
            <person name="Wu L."/>
            <person name="Ma J."/>
        </authorList>
    </citation>
    <scope>NUCLEOTIDE SEQUENCE [LARGE SCALE GENOMIC DNA]</scope>
    <source>
        <strain evidence="3">JCM 17591</strain>
    </source>
</reference>
<feature type="region of interest" description="Disordered" evidence="1">
    <location>
        <begin position="45"/>
        <end position="94"/>
    </location>
</feature>
<protein>
    <submittedName>
        <fullName evidence="2">Uncharacterized protein</fullName>
    </submittedName>
</protein>
<name>A0ABP7ZYY8_9MICO</name>
<comment type="caution">
    <text evidence="2">The sequence shown here is derived from an EMBL/GenBank/DDBJ whole genome shotgun (WGS) entry which is preliminary data.</text>
</comment>
<evidence type="ECO:0000313" key="3">
    <source>
        <dbReference type="Proteomes" id="UP001501079"/>
    </source>
</evidence>
<evidence type="ECO:0000256" key="1">
    <source>
        <dbReference type="SAM" id="MobiDB-lite"/>
    </source>
</evidence>
<organism evidence="2 3">
    <name type="scientific">Gryllotalpicola koreensis</name>
    <dbReference type="NCBI Taxonomy" id="993086"/>
    <lineage>
        <taxon>Bacteria</taxon>
        <taxon>Bacillati</taxon>
        <taxon>Actinomycetota</taxon>
        <taxon>Actinomycetes</taxon>
        <taxon>Micrococcales</taxon>
        <taxon>Microbacteriaceae</taxon>
        <taxon>Gryllotalpicola</taxon>
    </lineage>
</organism>
<dbReference type="RefSeq" id="WP_344753300.1">
    <property type="nucleotide sequence ID" value="NZ_BAABBW010000002.1"/>
</dbReference>
<evidence type="ECO:0000313" key="2">
    <source>
        <dbReference type="EMBL" id="GAA4173888.1"/>
    </source>
</evidence>